<accession>A0A811N3U8</accession>
<proteinExistence type="predicted"/>
<dbReference type="PROSITE" id="PS51375">
    <property type="entry name" value="PPR"/>
    <property type="match status" value="3"/>
</dbReference>
<keyword evidence="5" id="KW-1185">Reference proteome</keyword>
<evidence type="ECO:0000313" key="4">
    <source>
        <dbReference type="EMBL" id="CAD6215025.1"/>
    </source>
</evidence>
<evidence type="ECO:0000256" key="1">
    <source>
        <dbReference type="ARBA" id="ARBA00022737"/>
    </source>
</evidence>
<dbReference type="InterPro" id="IPR011990">
    <property type="entry name" value="TPR-like_helical_dom_sf"/>
</dbReference>
<dbReference type="AlphaFoldDB" id="A0A811N3U8"/>
<dbReference type="FunFam" id="1.25.40.10:FF:001650">
    <property type="entry name" value="Pentatricopeptide repeat-containing protein"/>
    <property type="match status" value="1"/>
</dbReference>
<dbReference type="GO" id="GO:0009451">
    <property type="term" value="P:RNA modification"/>
    <property type="evidence" value="ECO:0007669"/>
    <property type="project" value="InterPro"/>
</dbReference>
<evidence type="ECO:0000313" key="5">
    <source>
        <dbReference type="Proteomes" id="UP000604825"/>
    </source>
</evidence>
<organism evidence="4 5">
    <name type="scientific">Miscanthus lutarioriparius</name>
    <dbReference type="NCBI Taxonomy" id="422564"/>
    <lineage>
        <taxon>Eukaryota</taxon>
        <taxon>Viridiplantae</taxon>
        <taxon>Streptophyta</taxon>
        <taxon>Embryophyta</taxon>
        <taxon>Tracheophyta</taxon>
        <taxon>Spermatophyta</taxon>
        <taxon>Magnoliopsida</taxon>
        <taxon>Liliopsida</taxon>
        <taxon>Poales</taxon>
        <taxon>Poaceae</taxon>
        <taxon>PACMAD clade</taxon>
        <taxon>Panicoideae</taxon>
        <taxon>Andropogonodae</taxon>
        <taxon>Andropogoneae</taxon>
        <taxon>Saccharinae</taxon>
        <taxon>Miscanthus</taxon>
    </lineage>
</organism>
<dbReference type="OrthoDB" id="185373at2759"/>
<dbReference type="InterPro" id="IPR046960">
    <property type="entry name" value="PPR_At4g14850-like_plant"/>
</dbReference>
<comment type="caution">
    <text evidence="4">The sequence shown here is derived from an EMBL/GenBank/DDBJ whole genome shotgun (WGS) entry which is preliminary data.</text>
</comment>
<protein>
    <recommendedName>
        <fullName evidence="6">Pentatricopeptide repeat-containing protein</fullName>
    </recommendedName>
</protein>
<dbReference type="GO" id="GO:0003723">
    <property type="term" value="F:RNA binding"/>
    <property type="evidence" value="ECO:0007669"/>
    <property type="project" value="InterPro"/>
</dbReference>
<dbReference type="FunFam" id="1.25.40.10:FF:000184">
    <property type="entry name" value="Pentatricopeptide repeat-containing protein, chloroplastic"/>
    <property type="match status" value="1"/>
</dbReference>
<evidence type="ECO:0000256" key="3">
    <source>
        <dbReference type="PROSITE-ProRule" id="PRU00708"/>
    </source>
</evidence>
<dbReference type="InterPro" id="IPR046848">
    <property type="entry name" value="E_motif"/>
</dbReference>
<feature type="repeat" description="PPR" evidence="3">
    <location>
        <begin position="323"/>
        <end position="357"/>
    </location>
</feature>
<feature type="repeat" description="PPR" evidence="3">
    <location>
        <begin position="218"/>
        <end position="252"/>
    </location>
</feature>
<dbReference type="Pfam" id="PF01535">
    <property type="entry name" value="PPR"/>
    <property type="match status" value="4"/>
</dbReference>
<dbReference type="FunFam" id="1.25.40.10:FF:000731">
    <property type="entry name" value="Pentatricopeptide repeat-containing protein"/>
    <property type="match status" value="1"/>
</dbReference>
<dbReference type="PANTHER" id="PTHR47926">
    <property type="entry name" value="PENTATRICOPEPTIDE REPEAT-CONTAINING PROTEIN"/>
    <property type="match status" value="1"/>
</dbReference>
<keyword evidence="1" id="KW-0677">Repeat</keyword>
<dbReference type="PANTHER" id="PTHR47926:SF340">
    <property type="entry name" value="PENTATRICOPEPTIDE REPEAT-CONTAINING PROTEIN"/>
    <property type="match status" value="1"/>
</dbReference>
<dbReference type="InterPro" id="IPR002885">
    <property type="entry name" value="PPR_rpt"/>
</dbReference>
<sequence>MHPLTLSSTALLRLIKSLSPAAGPRAHLAAAAIHGLLFKEGLLHAGAHLPTALLSAYAALGRPRHARDLFDEMPDPGLVTRTAMARAHAASGQGAQALAVFGDMLTDGVLPDNVALAVALAACHGAGSFPAAGMAAARRPGMMVHAVIVTSGIVPDVFVSTELIRVYGEYGELSVSRRLFDAMPVRSTVSWNAMVHQYIRHSNIDNAYELFLAMPRRDVVSWNTVIAGYCLVGRCMEALELFRQMISPSSCPVHPNGPTMSTVLAACAGAGCLETGIWVHAYIDRNRMNDNGSLDRSLIDMYAKCGSIEKALQVFEKAPGKRDLYSWTTVICGLAMHGKAADALRMFGMMQDNGIRPDDVTLVGVLNACAHGGLVDEGLRHFYSLEKYAITPKIEHYGCVIDLLGRVGRLEEAYSIIRTMRMKPNAVIWGAFLNACKVHSNVELGEIAAAELTRLDPDDPWAKVMLSSLYAKAQDWSSLARERREMNSLQMKKTPGCSSIELDGEVHEFVAVVLTIEASGGIAPIVTVQLWMSVDKRCIREKHFKVNLSSKLEMLELVFWQVLYAFQHGMFYSTGQVLQKLKAEHV</sequence>
<name>A0A811N3U8_9POAL</name>
<gene>
    <name evidence="4" type="ORF">NCGR_LOCUS10309</name>
</gene>
<evidence type="ECO:0008006" key="6">
    <source>
        <dbReference type="Google" id="ProtNLM"/>
    </source>
</evidence>
<evidence type="ECO:0000256" key="2">
    <source>
        <dbReference type="ARBA" id="ARBA00022946"/>
    </source>
</evidence>
<dbReference type="Pfam" id="PF13041">
    <property type="entry name" value="PPR_2"/>
    <property type="match status" value="1"/>
</dbReference>
<dbReference type="Pfam" id="PF20431">
    <property type="entry name" value="E_motif"/>
    <property type="match status" value="1"/>
</dbReference>
<dbReference type="EMBL" id="CAJGYO010000002">
    <property type="protein sequence ID" value="CAD6215025.1"/>
    <property type="molecule type" value="Genomic_DNA"/>
</dbReference>
<keyword evidence="2" id="KW-0809">Transit peptide</keyword>
<dbReference type="Pfam" id="PF12854">
    <property type="entry name" value="PPR_1"/>
    <property type="match status" value="1"/>
</dbReference>
<dbReference type="Proteomes" id="UP000604825">
    <property type="component" value="Unassembled WGS sequence"/>
</dbReference>
<dbReference type="Gene3D" id="1.25.40.10">
    <property type="entry name" value="Tetratricopeptide repeat domain"/>
    <property type="match status" value="3"/>
</dbReference>
<reference evidence="4" key="1">
    <citation type="submission" date="2020-10" db="EMBL/GenBank/DDBJ databases">
        <authorList>
            <person name="Han B."/>
            <person name="Lu T."/>
            <person name="Zhao Q."/>
            <person name="Huang X."/>
            <person name="Zhao Y."/>
        </authorList>
    </citation>
    <scope>NUCLEOTIDE SEQUENCE</scope>
</reference>
<feature type="repeat" description="PPR" evidence="3">
    <location>
        <begin position="187"/>
        <end position="217"/>
    </location>
</feature>
<dbReference type="NCBIfam" id="TIGR00756">
    <property type="entry name" value="PPR"/>
    <property type="match status" value="3"/>
</dbReference>